<evidence type="ECO:0000313" key="2">
    <source>
        <dbReference type="EMBL" id="OOK73362.1"/>
    </source>
</evidence>
<dbReference type="Proteomes" id="UP000188532">
    <property type="component" value="Unassembled WGS sequence"/>
</dbReference>
<reference evidence="3 4" key="1">
    <citation type="submission" date="2017-02" db="EMBL/GenBank/DDBJ databases">
        <title>Complete genome sequences of Mycobacterium kansasii strains isolated from rhesus macaques.</title>
        <authorList>
            <person name="Panda A."/>
            <person name="Nagaraj S."/>
            <person name="Zhao X."/>
            <person name="Tettelin H."/>
            <person name="Detolla L.J."/>
        </authorList>
    </citation>
    <scope>NUCLEOTIDE SEQUENCE [LARGE SCALE GENOMIC DNA]</scope>
    <source>
        <strain evidence="1 3">11-3469</strain>
        <strain evidence="2 4">11-3813</strain>
    </source>
</reference>
<dbReference type="AlphaFoldDB" id="A0A1V3WBT4"/>
<protein>
    <submittedName>
        <fullName evidence="1">Uncharacterized protein</fullName>
    </submittedName>
</protein>
<organism evidence="1 3">
    <name type="scientific">Mycobacterium kansasii</name>
    <dbReference type="NCBI Taxonomy" id="1768"/>
    <lineage>
        <taxon>Bacteria</taxon>
        <taxon>Bacillati</taxon>
        <taxon>Actinomycetota</taxon>
        <taxon>Actinomycetes</taxon>
        <taxon>Mycobacteriales</taxon>
        <taxon>Mycobacteriaceae</taxon>
        <taxon>Mycobacterium</taxon>
    </lineage>
</organism>
<sequence length="40" mass="4040">MHAVASEALDDAGDRACADGALVHNPTLADSQGIPDGQHL</sequence>
<dbReference type="Proteomes" id="UP000189229">
    <property type="component" value="Unassembled WGS sequence"/>
</dbReference>
<name>A0A1V3WBT4_MYCKA</name>
<evidence type="ECO:0000313" key="3">
    <source>
        <dbReference type="Proteomes" id="UP000188532"/>
    </source>
</evidence>
<dbReference type="EMBL" id="MVBN01000013">
    <property type="protein sequence ID" value="OOK64427.1"/>
    <property type="molecule type" value="Genomic_DNA"/>
</dbReference>
<accession>A0A1V3WBT4</accession>
<evidence type="ECO:0000313" key="4">
    <source>
        <dbReference type="Proteomes" id="UP000189229"/>
    </source>
</evidence>
<gene>
    <name evidence="1" type="ORF">BZL29_8280</name>
    <name evidence="2" type="ORF">BZL30_4581</name>
</gene>
<proteinExistence type="predicted"/>
<comment type="caution">
    <text evidence="1">The sequence shown here is derived from an EMBL/GenBank/DDBJ whole genome shotgun (WGS) entry which is preliminary data.</text>
</comment>
<evidence type="ECO:0000313" key="1">
    <source>
        <dbReference type="EMBL" id="OOK64427.1"/>
    </source>
</evidence>
<dbReference type="EMBL" id="MVBM01000004">
    <property type="protein sequence ID" value="OOK73362.1"/>
    <property type="molecule type" value="Genomic_DNA"/>
</dbReference>